<feature type="domain" description="CRAL-TRIO" evidence="6">
    <location>
        <begin position="68"/>
        <end position="185"/>
    </location>
</feature>
<dbReference type="InterPro" id="IPR001251">
    <property type="entry name" value="CRAL-TRIO_dom"/>
</dbReference>
<dbReference type="GO" id="GO:0015031">
    <property type="term" value="P:protein transport"/>
    <property type="evidence" value="ECO:0007669"/>
    <property type="project" value="UniProtKB-KW"/>
</dbReference>
<dbReference type="InterPro" id="IPR036865">
    <property type="entry name" value="CRAL-TRIO_dom_sf"/>
</dbReference>
<evidence type="ECO:0000256" key="3">
    <source>
        <dbReference type="ARBA" id="ARBA00022927"/>
    </source>
</evidence>
<name>A0A103YJP9_CYNCS</name>
<dbReference type="PROSITE" id="PS50191">
    <property type="entry name" value="CRAL_TRIO"/>
    <property type="match status" value="1"/>
</dbReference>
<proteinExistence type="inferred from homology"/>
<comment type="similarity">
    <text evidence="5">Belongs to the SFH family.</text>
</comment>
<feature type="non-terminal residue" evidence="7">
    <location>
        <position position="1"/>
    </location>
</feature>
<dbReference type="GO" id="GO:0000139">
    <property type="term" value="C:Golgi membrane"/>
    <property type="evidence" value="ECO:0007669"/>
    <property type="project" value="UniProtKB-SubCell"/>
</dbReference>
<accession>A0A103YJP9</accession>
<dbReference type="Proteomes" id="UP000243975">
    <property type="component" value="Unassembled WGS sequence"/>
</dbReference>
<keyword evidence="3" id="KW-0653">Protein transport</keyword>
<evidence type="ECO:0000256" key="4">
    <source>
        <dbReference type="ARBA" id="ARBA00023034"/>
    </source>
</evidence>
<keyword evidence="8" id="KW-1185">Reference proteome</keyword>
<reference evidence="7 8" key="1">
    <citation type="journal article" date="2016" name="Sci. Rep.">
        <title>The genome sequence of the outbreeding globe artichoke constructed de novo incorporating a phase-aware low-pass sequencing strategy of F1 progeny.</title>
        <authorList>
            <person name="Scaglione D."/>
            <person name="Reyes-Chin-Wo S."/>
            <person name="Acquadro A."/>
            <person name="Froenicke L."/>
            <person name="Portis E."/>
            <person name="Beitel C."/>
            <person name="Tirone M."/>
            <person name="Mauro R."/>
            <person name="Lo Monaco A."/>
            <person name="Mauromicale G."/>
            <person name="Faccioli P."/>
            <person name="Cattivelli L."/>
            <person name="Rieseberg L."/>
            <person name="Michelmore R."/>
            <person name="Lanteri S."/>
        </authorList>
    </citation>
    <scope>NUCLEOTIDE SEQUENCE [LARGE SCALE GENOMIC DNA]</scope>
    <source>
        <strain evidence="7">2C</strain>
    </source>
</reference>
<evidence type="ECO:0000256" key="5">
    <source>
        <dbReference type="ARBA" id="ARBA00038020"/>
    </source>
</evidence>
<sequence length="185" mass="21105">MSGLGGFEGFENLEEDERRRSKIGVLRKKAINASNKLTHSLTKRGLRKVDYRVPSIEDIRDASEERAVHELRQKLINKDLLPERHDEYHTLLRVGRPIYIERLGKAHPGRLLCITSVDRYLKYHVQEFERALNEKFPACSIAAKRQICSTTTILDVQGLGLKNFTPSAASILGAMAKVDNNYYPE</sequence>
<dbReference type="SUPFAM" id="SSF52087">
    <property type="entry name" value="CRAL/TRIO domain"/>
    <property type="match status" value="1"/>
</dbReference>
<dbReference type="EMBL" id="LEKV01001024">
    <property type="protein sequence ID" value="KVI10300.1"/>
    <property type="molecule type" value="Genomic_DNA"/>
</dbReference>
<organism evidence="7 8">
    <name type="scientific">Cynara cardunculus var. scolymus</name>
    <name type="common">Globe artichoke</name>
    <name type="synonym">Cynara scolymus</name>
    <dbReference type="NCBI Taxonomy" id="59895"/>
    <lineage>
        <taxon>Eukaryota</taxon>
        <taxon>Viridiplantae</taxon>
        <taxon>Streptophyta</taxon>
        <taxon>Embryophyta</taxon>
        <taxon>Tracheophyta</taxon>
        <taxon>Spermatophyta</taxon>
        <taxon>Magnoliopsida</taxon>
        <taxon>eudicotyledons</taxon>
        <taxon>Gunneridae</taxon>
        <taxon>Pentapetalae</taxon>
        <taxon>asterids</taxon>
        <taxon>campanulids</taxon>
        <taxon>Asterales</taxon>
        <taxon>Asteraceae</taxon>
        <taxon>Carduoideae</taxon>
        <taxon>Cardueae</taxon>
        <taxon>Carduinae</taxon>
        <taxon>Cynara</taxon>
    </lineage>
</organism>
<dbReference type="Gene3D" id="3.40.525.10">
    <property type="entry name" value="CRAL-TRIO lipid binding domain"/>
    <property type="match status" value="1"/>
</dbReference>
<dbReference type="Pfam" id="PF00650">
    <property type="entry name" value="CRAL_TRIO"/>
    <property type="match status" value="1"/>
</dbReference>
<evidence type="ECO:0000256" key="2">
    <source>
        <dbReference type="ARBA" id="ARBA00004395"/>
    </source>
</evidence>
<evidence type="ECO:0000259" key="6">
    <source>
        <dbReference type="PROSITE" id="PS50191"/>
    </source>
</evidence>
<evidence type="ECO:0000256" key="1">
    <source>
        <dbReference type="ARBA" id="ARBA00004202"/>
    </source>
</evidence>
<dbReference type="PANTHER" id="PTHR45657">
    <property type="entry name" value="CRAL-TRIO DOMAIN-CONTAINING PROTEIN YKL091C-RELATED"/>
    <property type="match status" value="1"/>
</dbReference>
<comment type="caution">
    <text evidence="7">The sequence shown here is derived from an EMBL/GenBank/DDBJ whole genome shotgun (WGS) entry which is preliminary data.</text>
</comment>
<dbReference type="GO" id="GO:0005886">
    <property type="term" value="C:plasma membrane"/>
    <property type="evidence" value="ECO:0007669"/>
    <property type="project" value="UniProtKB-SubCell"/>
</dbReference>
<dbReference type="InterPro" id="IPR051026">
    <property type="entry name" value="PI/PC_transfer"/>
</dbReference>
<evidence type="ECO:0000313" key="8">
    <source>
        <dbReference type="Proteomes" id="UP000243975"/>
    </source>
</evidence>
<dbReference type="PANTHER" id="PTHR45657:SF8">
    <property type="entry name" value="PHOSPHATIDYLINOSITOL_PHOSPHATIDYLCHOLINE TRANSFER PROTEIN SFH13"/>
    <property type="match status" value="1"/>
</dbReference>
<gene>
    <name evidence="7" type="ORF">Ccrd_011309</name>
</gene>
<dbReference type="AlphaFoldDB" id="A0A103YJP9"/>
<comment type="subcellular location">
    <subcellularLocation>
        <location evidence="1">Cell membrane</location>
        <topology evidence="1">Peripheral membrane protein</topology>
    </subcellularLocation>
    <subcellularLocation>
        <location evidence="2">Golgi apparatus membrane</location>
        <topology evidence="2">Peripheral membrane protein</topology>
    </subcellularLocation>
</comment>
<evidence type="ECO:0000313" key="7">
    <source>
        <dbReference type="EMBL" id="KVI10300.1"/>
    </source>
</evidence>
<keyword evidence="3" id="KW-0813">Transport</keyword>
<dbReference type="Gramene" id="KVI10300">
    <property type="protein sequence ID" value="KVI10300"/>
    <property type="gene ID" value="Ccrd_011309"/>
</dbReference>
<protein>
    <submittedName>
        <fullName evidence="7">CRAL-TRIO domain-containing protein</fullName>
    </submittedName>
</protein>
<keyword evidence="4" id="KW-0333">Golgi apparatus</keyword>